<comment type="caution">
    <text evidence="1">The sequence shown here is derived from an EMBL/GenBank/DDBJ whole genome shotgun (WGS) entry which is preliminary data.</text>
</comment>
<evidence type="ECO:0000313" key="2">
    <source>
        <dbReference type="Proteomes" id="UP001473302"/>
    </source>
</evidence>
<sequence>MYPTSTVTKGVCERELYVMEVIYQDNLILSVSKYLPNYQESIKNLISQGYEIVGYARKSPGDESEDNRIRLLQDMINNLSERSFAQRIYVSTNSYFSVPFPERDLKLDNSVMIKLKNTKGNTQDMLEHLNAVNHNICLVSIDFAG</sequence>
<organism evidence="1 2">
    <name type="scientific">Mucor flavus</name>
    <dbReference type="NCBI Taxonomy" id="439312"/>
    <lineage>
        <taxon>Eukaryota</taxon>
        <taxon>Fungi</taxon>
        <taxon>Fungi incertae sedis</taxon>
        <taxon>Mucoromycota</taxon>
        <taxon>Mucoromycotina</taxon>
        <taxon>Mucoromycetes</taxon>
        <taxon>Mucorales</taxon>
        <taxon>Mucorineae</taxon>
        <taxon>Mucoraceae</taxon>
        <taxon>Mucor</taxon>
    </lineage>
</organism>
<reference evidence="1 2" key="1">
    <citation type="submission" date="2024-04" db="EMBL/GenBank/DDBJ databases">
        <title>genome sequences of Mucor flavus KT1a and Helicostylum pulchrum KT1b strains isolated from the surface of a dry-aged beef.</title>
        <authorList>
            <person name="Toyotome T."/>
            <person name="Hosono M."/>
            <person name="Torimaru M."/>
            <person name="Fukuda K."/>
            <person name="Mikami N."/>
        </authorList>
    </citation>
    <scope>NUCLEOTIDE SEQUENCE [LARGE SCALE GENOMIC DNA]</scope>
    <source>
        <strain evidence="1 2">KT1a</strain>
    </source>
</reference>
<dbReference type="EMBL" id="BAABUK010000021">
    <property type="protein sequence ID" value="GAA5814541.1"/>
    <property type="molecule type" value="Genomic_DNA"/>
</dbReference>
<keyword evidence="2" id="KW-1185">Reference proteome</keyword>
<accession>A0ABP9Z5Z0</accession>
<proteinExistence type="predicted"/>
<evidence type="ECO:0000313" key="1">
    <source>
        <dbReference type="EMBL" id="GAA5814541.1"/>
    </source>
</evidence>
<dbReference type="Proteomes" id="UP001473302">
    <property type="component" value="Unassembled WGS sequence"/>
</dbReference>
<evidence type="ECO:0008006" key="3">
    <source>
        <dbReference type="Google" id="ProtNLM"/>
    </source>
</evidence>
<gene>
    <name evidence="1" type="ORF">MFLAVUS_008038</name>
</gene>
<protein>
    <recommendedName>
        <fullName evidence="3">NodB homology domain-containing protein</fullName>
    </recommendedName>
</protein>
<name>A0ABP9Z5Z0_9FUNG</name>